<feature type="transmembrane region" description="Helical" evidence="1">
    <location>
        <begin position="164"/>
        <end position="185"/>
    </location>
</feature>
<evidence type="ECO:0000256" key="1">
    <source>
        <dbReference type="SAM" id="Phobius"/>
    </source>
</evidence>
<feature type="transmembrane region" description="Helical" evidence="1">
    <location>
        <begin position="109"/>
        <end position="134"/>
    </location>
</feature>
<sequence>MSTPRRSPLSDTLPTVATFVLLVTIGVVGRWGQPDWCVTPLAAVGLLAGYALPRRWAIATPLTAMLISDAMLPSYGSLGVAVAVYAAMATAPLLGSLLRRPLPSRSAGLARLTALSLTPAMVFFFTTNFAVWAFQSHYAKTAAGLAECYLAALPFLRRMLAGDAAFVAVLFGAAALAGAFSLTGAKCRETTRPAQA</sequence>
<keyword evidence="1" id="KW-0812">Transmembrane</keyword>
<reference evidence="2 3" key="1">
    <citation type="submission" date="2019-02" db="EMBL/GenBank/DDBJ databases">
        <title>Deep-cultivation of Planctomycetes and their phenomic and genomic characterization uncovers novel biology.</title>
        <authorList>
            <person name="Wiegand S."/>
            <person name="Jogler M."/>
            <person name="Boedeker C."/>
            <person name="Pinto D."/>
            <person name="Vollmers J."/>
            <person name="Rivas-Marin E."/>
            <person name="Kohn T."/>
            <person name="Peeters S.H."/>
            <person name="Heuer A."/>
            <person name="Rast P."/>
            <person name="Oberbeckmann S."/>
            <person name="Bunk B."/>
            <person name="Jeske O."/>
            <person name="Meyerdierks A."/>
            <person name="Storesund J.E."/>
            <person name="Kallscheuer N."/>
            <person name="Luecker S."/>
            <person name="Lage O.M."/>
            <person name="Pohl T."/>
            <person name="Merkel B.J."/>
            <person name="Hornburger P."/>
            <person name="Mueller R.-W."/>
            <person name="Bruemmer F."/>
            <person name="Labrenz M."/>
            <person name="Spormann A.M."/>
            <person name="Op Den Camp H."/>
            <person name="Overmann J."/>
            <person name="Amann R."/>
            <person name="Jetten M.S.M."/>
            <person name="Mascher T."/>
            <person name="Medema M.H."/>
            <person name="Devos D.P."/>
            <person name="Kaster A.-K."/>
            <person name="Ovreas L."/>
            <person name="Rohde M."/>
            <person name="Galperin M.Y."/>
            <person name="Jogler C."/>
        </authorList>
    </citation>
    <scope>NUCLEOTIDE SEQUENCE [LARGE SCALE GENOMIC DNA]</scope>
    <source>
        <strain evidence="2 3">Pla108</strain>
    </source>
</reference>
<evidence type="ECO:0000313" key="2">
    <source>
        <dbReference type="EMBL" id="TWU00111.1"/>
    </source>
</evidence>
<gene>
    <name evidence="2" type="ORF">Pla108_10550</name>
</gene>
<dbReference type="OrthoDB" id="9806699at2"/>
<evidence type="ECO:0000313" key="3">
    <source>
        <dbReference type="Proteomes" id="UP000317421"/>
    </source>
</evidence>
<accession>A0A5C6AL28</accession>
<dbReference type="EMBL" id="SJPR01000001">
    <property type="protein sequence ID" value="TWU00111.1"/>
    <property type="molecule type" value="Genomic_DNA"/>
</dbReference>
<keyword evidence="3" id="KW-1185">Reference proteome</keyword>
<feature type="transmembrane region" description="Helical" evidence="1">
    <location>
        <begin position="36"/>
        <end position="52"/>
    </location>
</feature>
<dbReference type="RefSeq" id="WP_146443685.1">
    <property type="nucleotide sequence ID" value="NZ_SJPR01000001.1"/>
</dbReference>
<proteinExistence type="predicted"/>
<organism evidence="2 3">
    <name type="scientific">Botrimarina colliarenosi</name>
    <dbReference type="NCBI Taxonomy" id="2528001"/>
    <lineage>
        <taxon>Bacteria</taxon>
        <taxon>Pseudomonadati</taxon>
        <taxon>Planctomycetota</taxon>
        <taxon>Planctomycetia</taxon>
        <taxon>Pirellulales</taxon>
        <taxon>Lacipirellulaceae</taxon>
        <taxon>Botrimarina</taxon>
    </lineage>
</organism>
<comment type="caution">
    <text evidence="2">The sequence shown here is derived from an EMBL/GenBank/DDBJ whole genome shotgun (WGS) entry which is preliminary data.</text>
</comment>
<dbReference type="InterPro" id="IPR046487">
    <property type="entry name" value="DUF6580"/>
</dbReference>
<dbReference type="Pfam" id="PF20221">
    <property type="entry name" value="DUF6580"/>
    <property type="match status" value="1"/>
</dbReference>
<name>A0A5C6AL28_9BACT</name>
<evidence type="ECO:0008006" key="4">
    <source>
        <dbReference type="Google" id="ProtNLM"/>
    </source>
</evidence>
<feature type="transmembrane region" description="Helical" evidence="1">
    <location>
        <begin position="72"/>
        <end position="97"/>
    </location>
</feature>
<keyword evidence="1" id="KW-1133">Transmembrane helix</keyword>
<dbReference type="AlphaFoldDB" id="A0A5C6AL28"/>
<dbReference type="Proteomes" id="UP000317421">
    <property type="component" value="Unassembled WGS sequence"/>
</dbReference>
<protein>
    <recommendedName>
        <fullName evidence="4">Rod shape-determining protein MreD</fullName>
    </recommendedName>
</protein>
<feature type="transmembrane region" description="Helical" evidence="1">
    <location>
        <begin position="12"/>
        <end position="29"/>
    </location>
</feature>
<keyword evidence="1" id="KW-0472">Membrane</keyword>